<name>A0AAN1SFS0_TETHN</name>
<proteinExistence type="predicted"/>
<dbReference type="Pfam" id="PF05866">
    <property type="entry name" value="RusA"/>
    <property type="match status" value="1"/>
</dbReference>
<dbReference type="Gene3D" id="3.30.1330.70">
    <property type="entry name" value="Holliday junction resolvase RusA"/>
    <property type="match status" value="1"/>
</dbReference>
<dbReference type="InterPro" id="IPR008822">
    <property type="entry name" value="Endonuclease_RusA-like"/>
</dbReference>
<sequence length="116" mass="13509">MKVVIPGSLTDLNTYTNAERTNRYKGAKIKKNETYRCMAAFLPYRMENVKLPIDLKIKWFCKNRKKDPDNISFGQKFILDGMQKAGVIPNDGFTQINSIHHDYEVDKNNPRIEIEI</sequence>
<dbReference type="InterPro" id="IPR036614">
    <property type="entry name" value="RusA-like_sf"/>
</dbReference>
<dbReference type="RefSeq" id="WP_014124234.1">
    <property type="nucleotide sequence ID" value="NC_016052.1"/>
</dbReference>
<evidence type="ECO:0000313" key="1">
    <source>
        <dbReference type="EMBL" id="BAK94170.1"/>
    </source>
</evidence>
<organism evidence="1 2">
    <name type="scientific">Tetragenococcus halophilus (strain DSM 20338 / JCM 20259 / NCIMB 9735 / NBRC 12172)</name>
    <name type="common">Pediococcus halophilus</name>
    <dbReference type="NCBI Taxonomy" id="945021"/>
    <lineage>
        <taxon>Bacteria</taxon>
        <taxon>Bacillati</taxon>
        <taxon>Bacillota</taxon>
        <taxon>Bacilli</taxon>
        <taxon>Lactobacillales</taxon>
        <taxon>Enterococcaceae</taxon>
        <taxon>Tetragenococcus</taxon>
    </lineage>
</organism>
<gene>
    <name evidence="1" type="ordered locus">TEH_08430</name>
</gene>
<dbReference type="EMBL" id="AP012046">
    <property type="protein sequence ID" value="BAK94170.1"/>
    <property type="molecule type" value="Genomic_DNA"/>
</dbReference>
<dbReference type="GO" id="GO:0006281">
    <property type="term" value="P:DNA repair"/>
    <property type="evidence" value="ECO:0007669"/>
    <property type="project" value="InterPro"/>
</dbReference>
<dbReference type="Proteomes" id="UP000002663">
    <property type="component" value="Chromosome"/>
</dbReference>
<reference evidence="1 2" key="1">
    <citation type="submission" date="2011-01" db="EMBL/GenBank/DDBJ databases">
        <title>Whole genome sequence of Tetragenococcus halophilus NBRC 12172.</title>
        <authorList>
            <person name="Nakazawa H."/>
            <person name="Omata S."/>
            <person name="Koga C."/>
            <person name="Watanabe Y."/>
            <person name="Katano Y."/>
            <person name="Ito N."/>
            <person name="Tsukatani N."/>
            <person name="Ankai A."/>
            <person name="Oguchi A."/>
            <person name="Fukui S."/>
            <person name="Yashiro I."/>
            <person name="Kamata S."/>
            <person name="Hashimoto Y."/>
            <person name="Yamazaki J."/>
            <person name="Taguchi H."/>
            <person name="Tanaka A."/>
            <person name="Koyama T."/>
            <person name="Ichige A."/>
            <person name="Hanya Y."/>
            <person name="Tanikawa S."/>
            <person name="Yamazaki S."/>
            <person name="Fujita N."/>
        </authorList>
    </citation>
    <scope>NUCLEOTIDE SEQUENCE [LARGE SCALE GENOMIC DNA]</scope>
    <source>
        <strain evidence="2">DSM 20338 / JCM 20259 / NCIMB 9735 / NBRC 12172</strain>
    </source>
</reference>
<dbReference type="GO" id="GO:0006310">
    <property type="term" value="P:DNA recombination"/>
    <property type="evidence" value="ECO:0007669"/>
    <property type="project" value="InterPro"/>
</dbReference>
<protein>
    <submittedName>
        <fullName evidence="1">Uncharacterized protein</fullName>
    </submittedName>
</protein>
<dbReference type="SUPFAM" id="SSF103084">
    <property type="entry name" value="Holliday junction resolvase RusA"/>
    <property type="match status" value="1"/>
</dbReference>
<evidence type="ECO:0000313" key="2">
    <source>
        <dbReference type="Proteomes" id="UP000002663"/>
    </source>
</evidence>
<dbReference type="AlphaFoldDB" id="A0AAN1SFS0"/>
<accession>A0AAN1SFS0</accession>
<dbReference type="GO" id="GO:0000287">
    <property type="term" value="F:magnesium ion binding"/>
    <property type="evidence" value="ECO:0007669"/>
    <property type="project" value="InterPro"/>
</dbReference>
<dbReference type="KEGG" id="thl:TEH_08430"/>